<dbReference type="Pfam" id="PF22725">
    <property type="entry name" value="GFO_IDH_MocA_C3"/>
    <property type="match status" value="1"/>
</dbReference>
<reference evidence="3 4" key="1">
    <citation type="submission" date="2022-02" db="EMBL/GenBank/DDBJ databases">
        <title>Paenibacillus sp. MBLB1776 Whole Genome Shotgun Sequencing.</title>
        <authorList>
            <person name="Hwang C.Y."/>
            <person name="Cho E.-S."/>
            <person name="Seo M.-J."/>
        </authorList>
    </citation>
    <scope>NUCLEOTIDE SEQUENCE [LARGE SCALE GENOMIC DNA]</scope>
    <source>
        <strain evidence="3 4">MBLB1776</strain>
    </source>
</reference>
<dbReference type="InterPro" id="IPR055170">
    <property type="entry name" value="GFO_IDH_MocA-like_dom"/>
</dbReference>
<dbReference type="PANTHER" id="PTHR43708">
    <property type="entry name" value="CONSERVED EXPRESSED OXIDOREDUCTASE (EUROFUNG)"/>
    <property type="match status" value="1"/>
</dbReference>
<dbReference type="GO" id="GO:0000166">
    <property type="term" value="F:nucleotide binding"/>
    <property type="evidence" value="ECO:0007669"/>
    <property type="project" value="InterPro"/>
</dbReference>
<dbReference type="InterPro" id="IPR051317">
    <property type="entry name" value="Gfo/Idh/MocA_oxidoreduct"/>
</dbReference>
<feature type="domain" description="Gfo/Idh/MocA-like oxidoreductase N-terminal" evidence="1">
    <location>
        <begin position="7"/>
        <end position="113"/>
    </location>
</feature>
<gene>
    <name evidence="3" type="ORF">MJA45_07050</name>
</gene>
<dbReference type="KEGG" id="paun:MJA45_07050"/>
<protein>
    <submittedName>
        <fullName evidence="3">Gfo/Idh/MocA family oxidoreductase</fullName>
    </submittedName>
</protein>
<dbReference type="RefSeq" id="WP_315606562.1">
    <property type="nucleotide sequence ID" value="NZ_CP130318.1"/>
</dbReference>
<dbReference type="Pfam" id="PF01408">
    <property type="entry name" value="GFO_IDH_MocA"/>
    <property type="match status" value="1"/>
</dbReference>
<accession>A0AA96LGW5</accession>
<organism evidence="3 4">
    <name type="scientific">Paenibacillus aurantius</name>
    <dbReference type="NCBI Taxonomy" id="2918900"/>
    <lineage>
        <taxon>Bacteria</taxon>
        <taxon>Bacillati</taxon>
        <taxon>Bacillota</taxon>
        <taxon>Bacilli</taxon>
        <taxon>Bacillales</taxon>
        <taxon>Paenibacillaceae</taxon>
        <taxon>Paenibacillus</taxon>
    </lineage>
</organism>
<evidence type="ECO:0000313" key="3">
    <source>
        <dbReference type="EMBL" id="WNQ12783.1"/>
    </source>
</evidence>
<feature type="domain" description="GFO/IDH/MocA-like oxidoreductase" evidence="2">
    <location>
        <begin position="125"/>
        <end position="243"/>
    </location>
</feature>
<evidence type="ECO:0000259" key="2">
    <source>
        <dbReference type="Pfam" id="PF22725"/>
    </source>
</evidence>
<dbReference type="AlphaFoldDB" id="A0AA96LGW5"/>
<dbReference type="InterPro" id="IPR036291">
    <property type="entry name" value="NAD(P)-bd_dom_sf"/>
</dbReference>
<evidence type="ECO:0000259" key="1">
    <source>
        <dbReference type="Pfam" id="PF01408"/>
    </source>
</evidence>
<dbReference type="PANTHER" id="PTHR43708:SF8">
    <property type="entry name" value="OXIDOREDUCTASE"/>
    <property type="match status" value="1"/>
</dbReference>
<keyword evidence="4" id="KW-1185">Reference proteome</keyword>
<proteinExistence type="predicted"/>
<dbReference type="Gene3D" id="3.30.360.10">
    <property type="entry name" value="Dihydrodipicolinate Reductase, domain 2"/>
    <property type="match status" value="1"/>
</dbReference>
<name>A0AA96LGW5_9BACL</name>
<evidence type="ECO:0000313" key="4">
    <source>
        <dbReference type="Proteomes" id="UP001305702"/>
    </source>
</evidence>
<sequence length="333" mass="37303">MKAILAGMGAAGTSWYRRLREKGIETAVVERNEALREAVLAQGSVFYTDVKEAIEKEQPDFLLNVTSPHAHGPVNHLAFDYRLPVLSEKPISFDYAESAGMTERAVREGIPFMIAENYRRMPDPRRVKRLIDDGAIGRLSSMDAVFNRYHHVHRHYRVSLLDDIAVHHFDMMRYFAGVEGIRLYAERYCPLNAWGEAEDHNAAALVELEGGIRATYSGTITSHAQPTPWHGNWRIDGTEGSIELTEKSVALVRRGVRTPVEDDGTAERADILEEFLTALREGTEPDTSAADYMHTQALVQAAKESAREQRAVSVDRPHYGDTAAAWKRKEGSA</sequence>
<dbReference type="SUPFAM" id="SSF51735">
    <property type="entry name" value="NAD(P)-binding Rossmann-fold domains"/>
    <property type="match status" value="1"/>
</dbReference>
<dbReference type="Proteomes" id="UP001305702">
    <property type="component" value="Chromosome"/>
</dbReference>
<dbReference type="SUPFAM" id="SSF55347">
    <property type="entry name" value="Glyceraldehyde-3-phosphate dehydrogenase-like, C-terminal domain"/>
    <property type="match status" value="1"/>
</dbReference>
<dbReference type="EMBL" id="CP130318">
    <property type="protein sequence ID" value="WNQ12783.1"/>
    <property type="molecule type" value="Genomic_DNA"/>
</dbReference>
<dbReference type="InterPro" id="IPR000683">
    <property type="entry name" value="Gfo/Idh/MocA-like_OxRdtase_N"/>
</dbReference>
<dbReference type="Gene3D" id="3.40.50.720">
    <property type="entry name" value="NAD(P)-binding Rossmann-like Domain"/>
    <property type="match status" value="1"/>
</dbReference>